<dbReference type="Proteomes" id="UP000322530">
    <property type="component" value="Unassembled WGS sequence"/>
</dbReference>
<organism evidence="1 2">
    <name type="scientific">Dictyobacter arantiisoli</name>
    <dbReference type="NCBI Taxonomy" id="2014874"/>
    <lineage>
        <taxon>Bacteria</taxon>
        <taxon>Bacillati</taxon>
        <taxon>Chloroflexota</taxon>
        <taxon>Ktedonobacteria</taxon>
        <taxon>Ktedonobacterales</taxon>
        <taxon>Dictyobacteraceae</taxon>
        <taxon>Dictyobacter</taxon>
    </lineage>
</organism>
<protein>
    <recommendedName>
        <fullName evidence="3">YtkA-like domain-containing protein</fullName>
    </recommendedName>
</protein>
<comment type="caution">
    <text evidence="1">The sequence shown here is derived from an EMBL/GenBank/DDBJ whole genome shotgun (WGS) entry which is preliminary data.</text>
</comment>
<evidence type="ECO:0000313" key="1">
    <source>
        <dbReference type="EMBL" id="GCF09998.1"/>
    </source>
</evidence>
<sequence>MMIVFTVNANVTDPNGDPLRYHLMFSSKYINQSTGLSNATFTQTGATSFSVTAPEVLGTWKVYLCLLIALRR</sequence>
<dbReference type="EMBL" id="BIXY01000056">
    <property type="protein sequence ID" value="GCF09998.1"/>
    <property type="molecule type" value="Genomic_DNA"/>
</dbReference>
<accession>A0A5A5TFI4</accession>
<proteinExistence type="predicted"/>
<keyword evidence="2" id="KW-1185">Reference proteome</keyword>
<evidence type="ECO:0008006" key="3">
    <source>
        <dbReference type="Google" id="ProtNLM"/>
    </source>
</evidence>
<evidence type="ECO:0000313" key="2">
    <source>
        <dbReference type="Proteomes" id="UP000322530"/>
    </source>
</evidence>
<dbReference type="AlphaFoldDB" id="A0A5A5TFI4"/>
<reference evidence="1 2" key="1">
    <citation type="submission" date="2019-01" db="EMBL/GenBank/DDBJ databases">
        <title>Draft genome sequence of Dictyobacter sp. Uno17.</title>
        <authorList>
            <person name="Wang C.M."/>
            <person name="Zheng Y."/>
            <person name="Sakai Y."/>
            <person name="Abe K."/>
            <person name="Yokota A."/>
            <person name="Yabe S."/>
        </authorList>
    </citation>
    <scope>NUCLEOTIDE SEQUENCE [LARGE SCALE GENOMIC DNA]</scope>
    <source>
        <strain evidence="1 2">Uno17</strain>
    </source>
</reference>
<gene>
    <name evidence="1" type="ORF">KDI_35620</name>
</gene>
<name>A0A5A5TFI4_9CHLR</name>